<protein>
    <submittedName>
        <fullName evidence="12">Phosphomannomutase/phosphoglucomutase</fullName>
    </submittedName>
</protein>
<keyword evidence="4 7" id="KW-0479">Metal-binding</keyword>
<organism evidence="12 13">
    <name type="scientific">Desulfofervidus auxilii</name>
    <dbReference type="NCBI Taxonomy" id="1621989"/>
    <lineage>
        <taxon>Bacteria</taxon>
        <taxon>Pseudomonadati</taxon>
        <taxon>Thermodesulfobacteriota</taxon>
        <taxon>Candidatus Desulfofervidia</taxon>
        <taxon>Candidatus Desulfofervidales</taxon>
        <taxon>Candidatus Desulfofervidaceae</taxon>
        <taxon>Candidatus Desulfofervidus</taxon>
    </lineage>
</organism>
<dbReference type="InterPro" id="IPR005841">
    <property type="entry name" value="Alpha-D-phosphohexomutase_SF"/>
</dbReference>
<accession>A0A7U4QI88</accession>
<dbReference type="RefSeq" id="WP_066060106.1">
    <property type="nucleotide sequence ID" value="NZ_CP013015.1"/>
</dbReference>
<dbReference type="InterPro" id="IPR005844">
    <property type="entry name" value="A-D-PHexomutase_a/b/a-I"/>
</dbReference>
<evidence type="ECO:0000256" key="4">
    <source>
        <dbReference type="ARBA" id="ARBA00022723"/>
    </source>
</evidence>
<dbReference type="GO" id="GO:0016868">
    <property type="term" value="F:intramolecular phosphotransferase activity"/>
    <property type="evidence" value="ECO:0007669"/>
    <property type="project" value="InterPro"/>
</dbReference>
<dbReference type="Pfam" id="PF02878">
    <property type="entry name" value="PGM_PMM_I"/>
    <property type="match status" value="1"/>
</dbReference>
<evidence type="ECO:0000259" key="8">
    <source>
        <dbReference type="Pfam" id="PF00408"/>
    </source>
</evidence>
<dbReference type="GO" id="GO:0000287">
    <property type="term" value="F:magnesium ion binding"/>
    <property type="evidence" value="ECO:0007669"/>
    <property type="project" value="InterPro"/>
</dbReference>
<keyword evidence="5 7" id="KW-0460">Magnesium</keyword>
<dbReference type="PROSITE" id="PS00710">
    <property type="entry name" value="PGM_PMM"/>
    <property type="match status" value="1"/>
</dbReference>
<reference evidence="12 13" key="1">
    <citation type="submission" date="2015-10" db="EMBL/GenBank/DDBJ databases">
        <title>Candidatus Desulfofervidus auxilii, a hydrogenotrophic sulfate-reducing bacterium involved in the thermophilic anaerobic oxidation of methane.</title>
        <authorList>
            <person name="Krukenberg V."/>
            <person name="Richter M."/>
            <person name="Wegener G."/>
        </authorList>
    </citation>
    <scope>NUCLEOTIDE SEQUENCE [LARGE SCALE GENOMIC DNA]</scope>
    <source>
        <strain evidence="12 13">HS1</strain>
    </source>
</reference>
<dbReference type="SUPFAM" id="SSF53738">
    <property type="entry name" value="Phosphoglucomutase, first 3 domains"/>
    <property type="match status" value="3"/>
</dbReference>
<evidence type="ECO:0000256" key="1">
    <source>
        <dbReference type="ARBA" id="ARBA00001946"/>
    </source>
</evidence>
<dbReference type="PRINTS" id="PR00509">
    <property type="entry name" value="PGMPMM"/>
</dbReference>
<dbReference type="Gene3D" id="3.40.120.10">
    <property type="entry name" value="Alpha-D-Glucose-1,6-Bisphosphate, subunit A, domain 3"/>
    <property type="match status" value="3"/>
</dbReference>
<evidence type="ECO:0000256" key="5">
    <source>
        <dbReference type="ARBA" id="ARBA00022842"/>
    </source>
</evidence>
<proteinExistence type="inferred from homology"/>
<evidence type="ECO:0000256" key="7">
    <source>
        <dbReference type="RuleBase" id="RU004326"/>
    </source>
</evidence>
<dbReference type="Pfam" id="PF02879">
    <property type="entry name" value="PGM_PMM_II"/>
    <property type="match status" value="1"/>
</dbReference>
<dbReference type="Gene3D" id="3.30.310.50">
    <property type="entry name" value="Alpha-D-phosphohexomutase, C-terminal domain"/>
    <property type="match status" value="1"/>
</dbReference>
<dbReference type="InterPro" id="IPR005843">
    <property type="entry name" value="A-D-PHexomutase_C"/>
</dbReference>
<feature type="domain" description="Alpha-D-phosphohexomutase alpha/beta/alpha" evidence="11">
    <location>
        <begin position="255"/>
        <end position="367"/>
    </location>
</feature>
<dbReference type="PANTHER" id="PTHR43771">
    <property type="entry name" value="PHOSPHOMANNOMUTASE"/>
    <property type="match status" value="1"/>
</dbReference>
<feature type="domain" description="Alpha-D-phosphohexomutase C-terminal" evidence="8">
    <location>
        <begin position="371"/>
        <end position="444"/>
    </location>
</feature>
<dbReference type="OrthoDB" id="9806956at2"/>
<dbReference type="Pfam" id="PF02880">
    <property type="entry name" value="PGM_PMM_III"/>
    <property type="match status" value="1"/>
</dbReference>
<dbReference type="InterPro" id="IPR005845">
    <property type="entry name" value="A-D-PHexomutase_a/b/a-II"/>
</dbReference>
<dbReference type="PANTHER" id="PTHR43771:SF2">
    <property type="entry name" value="PHOSPHOMANNOMUTASE_PHOSPHOGLUCOMUTASE"/>
    <property type="match status" value="1"/>
</dbReference>
<feature type="domain" description="Alpha-D-phosphohexomutase alpha/beta/alpha" evidence="10">
    <location>
        <begin position="154"/>
        <end position="251"/>
    </location>
</feature>
<evidence type="ECO:0000256" key="6">
    <source>
        <dbReference type="ARBA" id="ARBA00023235"/>
    </source>
</evidence>
<evidence type="ECO:0000313" key="12">
    <source>
        <dbReference type="EMBL" id="AMM39842.1"/>
    </source>
</evidence>
<evidence type="ECO:0000256" key="2">
    <source>
        <dbReference type="ARBA" id="ARBA00010231"/>
    </source>
</evidence>
<dbReference type="InterPro" id="IPR016066">
    <property type="entry name" value="A-D-PHexomutase_CS"/>
</dbReference>
<gene>
    <name evidence="12" type="ORF">HS1_000035</name>
</gene>
<comment type="cofactor">
    <cofactor evidence="1">
        <name>Mg(2+)</name>
        <dbReference type="ChEBI" id="CHEBI:18420"/>
    </cofactor>
</comment>
<evidence type="ECO:0000313" key="13">
    <source>
        <dbReference type="Proteomes" id="UP000070560"/>
    </source>
</evidence>
<keyword evidence="6" id="KW-0413">Isomerase</keyword>
<dbReference type="SUPFAM" id="SSF55957">
    <property type="entry name" value="Phosphoglucomutase, C-terminal domain"/>
    <property type="match status" value="1"/>
</dbReference>
<sequence>MGIELNPLIFREYDVRGKVEEDLTPEVTTHLGKAYGSYLRRKGYKKIVVGRDGRLSSPLLKEALVKGILSTGCDVTDLGICPTPVVYFGIFHLDKEGGIAVTGSHNPPEYNGFKICVGKETIFGEQIQTLRKIIETQDYETGQGVYDTYEIIPEYMDFMQKNIQIKKRHNIAIDAGNGVVGLIAPKLFESMNCQVTPLYCEVDGRFPHHFADPTVMANLEDLISIVKKQKLEVGFAYDGDGDRLGVIDENGQILWGDQLLIIFSRDILKTHPGAKIIGEVKCSQLLFDDIAKHGGQPIMWKVGHSLIKNKLKEEKAILAGEMSGHLFFADRYFGFDDAIYVSLRFLEIMDKTNKKPSELIADLPKSYSTPEIRIPCSDESKFEVVKKAQTYFSEHFKTVTIDGVRIIFDDGWALLRASNTQPVLVLRFEAYTPKRLQEIRNLVEEKLKQFRTKTR</sequence>
<dbReference type="InterPro" id="IPR005846">
    <property type="entry name" value="A-D-PHexomutase_a/b/a-III"/>
</dbReference>
<dbReference type="InterPro" id="IPR036900">
    <property type="entry name" value="A-D-PHexomutase_C_sf"/>
</dbReference>
<name>A0A7U4QI88_DESA2</name>
<keyword evidence="3" id="KW-0597">Phosphoprotein</keyword>
<evidence type="ECO:0000256" key="3">
    <source>
        <dbReference type="ARBA" id="ARBA00022553"/>
    </source>
</evidence>
<dbReference type="InterPro" id="IPR016055">
    <property type="entry name" value="A-D-PHexomutase_a/b/a-I/II/III"/>
</dbReference>
<comment type="similarity">
    <text evidence="2 7">Belongs to the phosphohexose mutase family.</text>
</comment>
<keyword evidence="13" id="KW-1185">Reference proteome</keyword>
<evidence type="ECO:0000259" key="10">
    <source>
        <dbReference type="Pfam" id="PF02879"/>
    </source>
</evidence>
<evidence type="ECO:0000259" key="11">
    <source>
        <dbReference type="Pfam" id="PF02880"/>
    </source>
</evidence>
<dbReference type="AlphaFoldDB" id="A0A7U4QI88"/>
<dbReference type="GO" id="GO:0005975">
    <property type="term" value="P:carbohydrate metabolic process"/>
    <property type="evidence" value="ECO:0007669"/>
    <property type="project" value="InterPro"/>
</dbReference>
<dbReference type="CDD" id="cd03089">
    <property type="entry name" value="PMM_PGM"/>
    <property type="match status" value="1"/>
</dbReference>
<dbReference type="Pfam" id="PF00408">
    <property type="entry name" value="PGM_PMM_IV"/>
    <property type="match status" value="1"/>
</dbReference>
<dbReference type="KEGG" id="daw:HS1_000035"/>
<dbReference type="Proteomes" id="UP000070560">
    <property type="component" value="Chromosome"/>
</dbReference>
<evidence type="ECO:0000259" key="9">
    <source>
        <dbReference type="Pfam" id="PF02878"/>
    </source>
</evidence>
<feature type="domain" description="Alpha-D-phosphohexomutase alpha/beta/alpha" evidence="9">
    <location>
        <begin position="9"/>
        <end position="138"/>
    </location>
</feature>
<dbReference type="EMBL" id="CP013015">
    <property type="protein sequence ID" value="AMM39842.1"/>
    <property type="molecule type" value="Genomic_DNA"/>
</dbReference>